<comment type="similarity">
    <text evidence="2">Belongs to the SLX9 family.</text>
</comment>
<organism evidence="5 6">
    <name type="scientific">Chaetoceros tenuissimus</name>
    <dbReference type="NCBI Taxonomy" id="426638"/>
    <lineage>
        <taxon>Eukaryota</taxon>
        <taxon>Sar</taxon>
        <taxon>Stramenopiles</taxon>
        <taxon>Ochrophyta</taxon>
        <taxon>Bacillariophyta</taxon>
        <taxon>Coscinodiscophyceae</taxon>
        <taxon>Chaetocerotophycidae</taxon>
        <taxon>Chaetocerotales</taxon>
        <taxon>Chaetocerotaceae</taxon>
        <taxon>Chaetoceros</taxon>
    </lineage>
</organism>
<protein>
    <submittedName>
        <fullName evidence="5">Uncharacterized protein</fullName>
    </submittedName>
</protein>
<feature type="region of interest" description="Disordered" evidence="4">
    <location>
        <begin position="156"/>
        <end position="203"/>
    </location>
</feature>
<evidence type="ECO:0000313" key="6">
    <source>
        <dbReference type="Proteomes" id="UP001054902"/>
    </source>
</evidence>
<dbReference type="InterPro" id="IPR028160">
    <property type="entry name" value="Slx9-like"/>
</dbReference>
<dbReference type="GO" id="GO:0000462">
    <property type="term" value="P:maturation of SSU-rRNA from tricistronic rRNA transcript (SSU-rRNA, 5.8S rRNA, LSU-rRNA)"/>
    <property type="evidence" value="ECO:0007669"/>
    <property type="project" value="InterPro"/>
</dbReference>
<evidence type="ECO:0000313" key="5">
    <source>
        <dbReference type="EMBL" id="GFH51101.1"/>
    </source>
</evidence>
<name>A0AAD3CRZ4_9STRA</name>
<gene>
    <name evidence="5" type="ORF">CTEN210_07577</name>
</gene>
<feature type="compositionally biased region" description="Basic and acidic residues" evidence="4">
    <location>
        <begin position="106"/>
        <end position="118"/>
    </location>
</feature>
<feature type="region of interest" description="Disordered" evidence="4">
    <location>
        <begin position="1"/>
        <end position="55"/>
    </location>
</feature>
<dbReference type="Proteomes" id="UP001054902">
    <property type="component" value="Unassembled WGS sequence"/>
</dbReference>
<dbReference type="GO" id="GO:0030688">
    <property type="term" value="C:preribosome, small subunit precursor"/>
    <property type="evidence" value="ECO:0007669"/>
    <property type="project" value="InterPro"/>
</dbReference>
<feature type="compositionally biased region" description="Polar residues" evidence="4">
    <location>
        <begin position="25"/>
        <end position="42"/>
    </location>
</feature>
<dbReference type="Pfam" id="PF15341">
    <property type="entry name" value="SLX9"/>
    <property type="match status" value="1"/>
</dbReference>
<dbReference type="GO" id="GO:0005730">
    <property type="term" value="C:nucleolus"/>
    <property type="evidence" value="ECO:0007669"/>
    <property type="project" value="UniProtKB-SubCell"/>
</dbReference>
<accession>A0AAD3CRZ4</accession>
<comment type="caution">
    <text evidence="5">The sequence shown here is derived from an EMBL/GenBank/DDBJ whole genome shotgun (WGS) entry which is preliminary data.</text>
</comment>
<evidence type="ECO:0000256" key="4">
    <source>
        <dbReference type="SAM" id="MobiDB-lite"/>
    </source>
</evidence>
<evidence type="ECO:0000256" key="3">
    <source>
        <dbReference type="ARBA" id="ARBA00023242"/>
    </source>
</evidence>
<dbReference type="GO" id="GO:0030686">
    <property type="term" value="C:90S preribosome"/>
    <property type="evidence" value="ECO:0007669"/>
    <property type="project" value="InterPro"/>
</dbReference>
<dbReference type="AlphaFoldDB" id="A0AAD3CRZ4"/>
<evidence type="ECO:0000256" key="1">
    <source>
        <dbReference type="ARBA" id="ARBA00004604"/>
    </source>
</evidence>
<keyword evidence="6" id="KW-1185">Reference proteome</keyword>
<dbReference type="PANTHER" id="PTHR31109:SF2">
    <property type="entry name" value="RIBOSOME BIOGENESIS PROTEIN SLX9 HOMOLOG"/>
    <property type="match status" value="1"/>
</dbReference>
<keyword evidence="3" id="KW-0539">Nucleus</keyword>
<feature type="compositionally biased region" description="Basic residues" evidence="4">
    <location>
        <begin position="1"/>
        <end position="12"/>
    </location>
</feature>
<proteinExistence type="inferred from homology"/>
<dbReference type="PANTHER" id="PTHR31109">
    <property type="entry name" value="PROTEIN FAM207A"/>
    <property type="match status" value="1"/>
</dbReference>
<feature type="region of interest" description="Disordered" evidence="4">
    <location>
        <begin position="94"/>
        <end position="118"/>
    </location>
</feature>
<feature type="compositionally biased region" description="Basic and acidic residues" evidence="4">
    <location>
        <begin position="156"/>
        <end position="194"/>
    </location>
</feature>
<sequence length="203" mass="23487">MPKVSKVGRNRAKAASAILEKPNTDDGSNSEKGATATQSLSRGQRKRMQKRDQYLKRERMVLSTLKLKKIEEQKSRIDGLDAIKEALSSTIQKSKLESNVEAEESEEKKLLKSNKSKKEVAQKELNHLNLVLQHPSFQTNPFATMQEHLRNSFAKQAEEQEKNAEIERKENAKKAEEKKEARKERIRNAKYEKSRRGKRRNRM</sequence>
<evidence type="ECO:0000256" key="2">
    <source>
        <dbReference type="ARBA" id="ARBA00011022"/>
    </source>
</evidence>
<comment type="subcellular location">
    <subcellularLocation>
        <location evidence="1">Nucleus</location>
        <location evidence="1">Nucleolus</location>
    </subcellularLocation>
</comment>
<dbReference type="EMBL" id="BLLK01000045">
    <property type="protein sequence ID" value="GFH51101.1"/>
    <property type="molecule type" value="Genomic_DNA"/>
</dbReference>
<reference evidence="5 6" key="1">
    <citation type="journal article" date="2021" name="Sci. Rep.">
        <title>The genome of the diatom Chaetoceros tenuissimus carries an ancient integrated fragment of an extant virus.</title>
        <authorList>
            <person name="Hongo Y."/>
            <person name="Kimura K."/>
            <person name="Takaki Y."/>
            <person name="Yoshida Y."/>
            <person name="Baba S."/>
            <person name="Kobayashi G."/>
            <person name="Nagasaki K."/>
            <person name="Hano T."/>
            <person name="Tomaru Y."/>
        </authorList>
    </citation>
    <scope>NUCLEOTIDE SEQUENCE [LARGE SCALE GENOMIC DNA]</scope>
    <source>
        <strain evidence="5 6">NIES-3715</strain>
    </source>
</reference>